<dbReference type="InterPro" id="IPR001638">
    <property type="entry name" value="Solute-binding_3/MltF_N"/>
</dbReference>
<evidence type="ECO:0000256" key="1">
    <source>
        <dbReference type="ARBA" id="ARBA00022729"/>
    </source>
</evidence>
<protein>
    <submittedName>
        <fullName evidence="4">Transporter substrate-binding domain-containing protein</fullName>
    </submittedName>
</protein>
<dbReference type="SMART" id="SM00062">
    <property type="entry name" value="PBPb"/>
    <property type="match status" value="1"/>
</dbReference>
<sequence length="262" mass="29334">MKTLLITALALLMAQPASAAAPLAGQTIRVCDDANEWPPYSYLQREAGRQELRGFSVDLVKSIFAKHGISVQIDLLPWKRCLREVSEGRQYQMLLNAAATPEREAEYLLSLPYHQTHSYYFYLKRRYPKGLKLKSSSELQGYTMGGVRGYAYPALPATAREQMLRTGNYSSLFRMLQLGRVDLLVEDFEAMQGLARTGAIELPGEPAIAYAPLPGVAPSVYHLMFTRQRPTGAALQALFNTELQQMQASGELDRRLARYLAP</sequence>
<dbReference type="Gene3D" id="3.40.190.10">
    <property type="entry name" value="Periplasmic binding protein-like II"/>
    <property type="match status" value="2"/>
</dbReference>
<comment type="caution">
    <text evidence="4">The sequence shown here is derived from an EMBL/GenBank/DDBJ whole genome shotgun (WGS) entry which is preliminary data.</text>
</comment>
<dbReference type="RefSeq" id="WP_315652523.1">
    <property type="nucleotide sequence ID" value="NZ_JAVXZY010000010.1"/>
</dbReference>
<proteinExistence type="predicted"/>
<dbReference type="InterPro" id="IPR000595">
    <property type="entry name" value="cNMP-bd_dom"/>
</dbReference>
<feature type="signal peptide" evidence="2">
    <location>
        <begin position="1"/>
        <end position="19"/>
    </location>
</feature>
<dbReference type="Proteomes" id="UP001246372">
    <property type="component" value="Unassembled WGS sequence"/>
</dbReference>
<dbReference type="PANTHER" id="PTHR35936">
    <property type="entry name" value="MEMBRANE-BOUND LYTIC MUREIN TRANSGLYCOSYLASE F"/>
    <property type="match status" value="1"/>
</dbReference>
<organism evidence="4 5">
    <name type="scientific">Roseateles aquae</name>
    <dbReference type="NCBI Taxonomy" id="3077235"/>
    <lineage>
        <taxon>Bacteria</taxon>
        <taxon>Pseudomonadati</taxon>
        <taxon>Pseudomonadota</taxon>
        <taxon>Betaproteobacteria</taxon>
        <taxon>Burkholderiales</taxon>
        <taxon>Sphaerotilaceae</taxon>
        <taxon>Roseateles</taxon>
    </lineage>
</organism>
<dbReference type="PANTHER" id="PTHR35936:SF25">
    <property type="entry name" value="ABC TRANSPORTER SUBSTRATE-BINDING PROTEIN"/>
    <property type="match status" value="1"/>
</dbReference>
<accession>A0ABU3PGX7</accession>
<reference evidence="4" key="1">
    <citation type="submission" date="2023-09" db="EMBL/GenBank/DDBJ databases">
        <title>Paucibacter sp. APW11 Genome sequencing and assembly.</title>
        <authorList>
            <person name="Kim I."/>
        </authorList>
    </citation>
    <scope>NUCLEOTIDE SEQUENCE</scope>
    <source>
        <strain evidence="4">APW11</strain>
    </source>
</reference>
<keyword evidence="1 2" id="KW-0732">Signal</keyword>
<feature type="chain" id="PRO_5045961191" evidence="2">
    <location>
        <begin position="20"/>
        <end position="262"/>
    </location>
</feature>
<gene>
    <name evidence="4" type="ORF">RQP53_20355</name>
</gene>
<feature type="domain" description="Cyclic nucleotide-binding" evidence="3">
    <location>
        <begin position="152"/>
        <end position="217"/>
    </location>
</feature>
<dbReference type="PROSITE" id="PS50042">
    <property type="entry name" value="CNMP_BINDING_3"/>
    <property type="match status" value="1"/>
</dbReference>
<dbReference type="Pfam" id="PF00497">
    <property type="entry name" value="SBP_bac_3"/>
    <property type="match status" value="1"/>
</dbReference>
<evidence type="ECO:0000313" key="4">
    <source>
        <dbReference type="EMBL" id="MDT9001640.1"/>
    </source>
</evidence>
<evidence type="ECO:0000256" key="2">
    <source>
        <dbReference type="SAM" id="SignalP"/>
    </source>
</evidence>
<evidence type="ECO:0000259" key="3">
    <source>
        <dbReference type="PROSITE" id="PS50042"/>
    </source>
</evidence>
<dbReference type="EMBL" id="JAVXZY010000010">
    <property type="protein sequence ID" value="MDT9001640.1"/>
    <property type="molecule type" value="Genomic_DNA"/>
</dbReference>
<dbReference type="SUPFAM" id="SSF53850">
    <property type="entry name" value="Periplasmic binding protein-like II"/>
    <property type="match status" value="1"/>
</dbReference>
<keyword evidence="5" id="KW-1185">Reference proteome</keyword>
<name>A0ABU3PGX7_9BURK</name>
<evidence type="ECO:0000313" key="5">
    <source>
        <dbReference type="Proteomes" id="UP001246372"/>
    </source>
</evidence>